<evidence type="ECO:0000256" key="2">
    <source>
        <dbReference type="ARBA" id="ARBA00004496"/>
    </source>
</evidence>
<keyword evidence="8" id="KW-0436">Ligase</keyword>
<dbReference type="Pfam" id="PF02912">
    <property type="entry name" value="Phe_tRNA-synt_N"/>
    <property type="match status" value="1"/>
</dbReference>
<keyword evidence="10" id="KW-0547">Nucleotide-binding</keyword>
<dbReference type="GO" id="GO:0004826">
    <property type="term" value="F:phenylalanine-tRNA ligase activity"/>
    <property type="evidence" value="ECO:0007669"/>
    <property type="project" value="UniProtKB-EC"/>
</dbReference>
<dbReference type="Gene3D" id="3.30.930.10">
    <property type="entry name" value="Bira Bifunctional Protein, Domain 2"/>
    <property type="match status" value="1"/>
</dbReference>
<dbReference type="InterPro" id="IPR004529">
    <property type="entry name" value="Phe-tRNA-synth_IIc_asu"/>
</dbReference>
<dbReference type="CDD" id="cd00496">
    <property type="entry name" value="PheRS_alpha_core"/>
    <property type="match status" value="1"/>
</dbReference>
<dbReference type="GO" id="GO:0006432">
    <property type="term" value="P:phenylalanyl-tRNA aminoacylation"/>
    <property type="evidence" value="ECO:0007669"/>
    <property type="project" value="InterPro"/>
</dbReference>
<dbReference type="InterPro" id="IPR002319">
    <property type="entry name" value="Phenylalanyl-tRNA_Synthase"/>
</dbReference>
<dbReference type="GO" id="GO:0005524">
    <property type="term" value="F:ATP binding"/>
    <property type="evidence" value="ECO:0007669"/>
    <property type="project" value="UniProtKB-KW"/>
</dbReference>
<evidence type="ECO:0000256" key="4">
    <source>
        <dbReference type="ARBA" id="ARBA00011209"/>
    </source>
</evidence>
<dbReference type="Pfam" id="PF01409">
    <property type="entry name" value="tRNA-synt_2d"/>
    <property type="match status" value="1"/>
</dbReference>
<keyword evidence="12" id="KW-0460">Magnesium</keyword>
<dbReference type="PANTHER" id="PTHR11538">
    <property type="entry name" value="PHENYLALANYL-TRNA SYNTHETASE"/>
    <property type="match status" value="1"/>
</dbReference>
<comment type="similarity">
    <text evidence="3">Belongs to the class-II aminoacyl-tRNA synthetase family. Phe-tRNA synthetase alpha subunit type 1 subfamily.</text>
</comment>
<gene>
    <name evidence="18" type="ORF">METZ01_LOCUS89107</name>
</gene>
<dbReference type="NCBIfam" id="TIGR00468">
    <property type="entry name" value="pheS"/>
    <property type="match status" value="1"/>
</dbReference>
<dbReference type="AlphaFoldDB" id="A0A381VA76"/>
<evidence type="ECO:0000256" key="6">
    <source>
        <dbReference type="ARBA" id="ARBA00015409"/>
    </source>
</evidence>
<feature type="domain" description="Aminoacyl-transfer RNA synthetases class-II family profile" evidence="17">
    <location>
        <begin position="118"/>
        <end position="329"/>
    </location>
</feature>
<evidence type="ECO:0000256" key="12">
    <source>
        <dbReference type="ARBA" id="ARBA00022842"/>
    </source>
</evidence>
<evidence type="ECO:0000256" key="3">
    <source>
        <dbReference type="ARBA" id="ARBA00010207"/>
    </source>
</evidence>
<dbReference type="GO" id="GO:0005737">
    <property type="term" value="C:cytoplasm"/>
    <property type="evidence" value="ECO:0007669"/>
    <property type="project" value="UniProtKB-SubCell"/>
</dbReference>
<evidence type="ECO:0000313" key="18">
    <source>
        <dbReference type="EMBL" id="SVA36253.1"/>
    </source>
</evidence>
<evidence type="ECO:0000256" key="9">
    <source>
        <dbReference type="ARBA" id="ARBA00022723"/>
    </source>
</evidence>
<keyword evidence="13" id="KW-0648">Protein biosynthesis</keyword>
<evidence type="ECO:0000256" key="16">
    <source>
        <dbReference type="ARBA" id="ARBA00049255"/>
    </source>
</evidence>
<comment type="cofactor">
    <cofactor evidence="1">
        <name>Mg(2+)</name>
        <dbReference type="ChEBI" id="CHEBI:18420"/>
    </cofactor>
</comment>
<proteinExistence type="inferred from homology"/>
<accession>A0A381VA76</accession>
<keyword evidence="9" id="KW-0479">Metal-binding</keyword>
<reference evidence="18" key="1">
    <citation type="submission" date="2018-05" db="EMBL/GenBank/DDBJ databases">
        <authorList>
            <person name="Lanie J.A."/>
            <person name="Ng W.-L."/>
            <person name="Kazmierczak K.M."/>
            <person name="Andrzejewski T.M."/>
            <person name="Davidsen T.M."/>
            <person name="Wayne K.J."/>
            <person name="Tettelin H."/>
            <person name="Glass J.I."/>
            <person name="Rusch D."/>
            <person name="Podicherti R."/>
            <person name="Tsui H.-C.T."/>
            <person name="Winkler M.E."/>
        </authorList>
    </citation>
    <scope>NUCLEOTIDE SEQUENCE</scope>
</reference>
<evidence type="ECO:0000256" key="14">
    <source>
        <dbReference type="ARBA" id="ARBA00023146"/>
    </source>
</evidence>
<dbReference type="GO" id="GO:0046872">
    <property type="term" value="F:metal ion binding"/>
    <property type="evidence" value="ECO:0007669"/>
    <property type="project" value="UniProtKB-KW"/>
</dbReference>
<dbReference type="HAMAP" id="MF_00281">
    <property type="entry name" value="Phe_tRNA_synth_alpha1"/>
    <property type="match status" value="1"/>
</dbReference>
<dbReference type="InterPro" id="IPR022911">
    <property type="entry name" value="Phe_tRNA_ligase_alpha1_bac"/>
</dbReference>
<dbReference type="EMBL" id="UINC01008047">
    <property type="protein sequence ID" value="SVA36253.1"/>
    <property type="molecule type" value="Genomic_DNA"/>
</dbReference>
<comment type="catalytic activity">
    <reaction evidence="16">
        <text>tRNA(Phe) + L-phenylalanine + ATP = L-phenylalanyl-tRNA(Phe) + AMP + diphosphate + H(+)</text>
        <dbReference type="Rhea" id="RHEA:19413"/>
        <dbReference type="Rhea" id="RHEA-COMP:9668"/>
        <dbReference type="Rhea" id="RHEA-COMP:9699"/>
        <dbReference type="ChEBI" id="CHEBI:15378"/>
        <dbReference type="ChEBI" id="CHEBI:30616"/>
        <dbReference type="ChEBI" id="CHEBI:33019"/>
        <dbReference type="ChEBI" id="CHEBI:58095"/>
        <dbReference type="ChEBI" id="CHEBI:78442"/>
        <dbReference type="ChEBI" id="CHEBI:78531"/>
        <dbReference type="ChEBI" id="CHEBI:456215"/>
        <dbReference type="EC" id="6.1.1.20"/>
    </reaction>
</comment>
<dbReference type="SUPFAM" id="SSF46589">
    <property type="entry name" value="tRNA-binding arm"/>
    <property type="match status" value="1"/>
</dbReference>
<keyword evidence="14" id="KW-0030">Aminoacyl-tRNA synthetase</keyword>
<comment type="subunit">
    <text evidence="4">Tetramer of two alpha and two beta subunits.</text>
</comment>
<evidence type="ECO:0000256" key="11">
    <source>
        <dbReference type="ARBA" id="ARBA00022840"/>
    </source>
</evidence>
<evidence type="ECO:0000256" key="5">
    <source>
        <dbReference type="ARBA" id="ARBA00012814"/>
    </source>
</evidence>
<dbReference type="InterPro" id="IPR006195">
    <property type="entry name" value="aa-tRNA-synth_II"/>
</dbReference>
<evidence type="ECO:0000256" key="7">
    <source>
        <dbReference type="ARBA" id="ARBA00022490"/>
    </source>
</evidence>
<sequence>MSVLEQLESVRKNFLADLETFPDNPREIEELRSKYLGRKGDVASLFSLMGKASAEERPVLGQKLNALKEELSDLFEQKVSSVSKSQQNAEDDAMDLTLPGKQPRMGSIHVLEHTLSEIKDIFKSIGFHVAYGPEVDDDYHNFTALNIPEHHPARDMQDTFFIDPKTVLRTHTSNVQIHLMESEDPPMRYIVPGRVYRNEAIGYKSYCLFHQVEGIYINEKVSFAELKGCLEYFVKQMFGPKKTMRFRPSYFPFTEPSAEVDMWDEDRQQWMEILGCGMVDPAVLENVGYDTNRWHGYAFGMGVERIAMIKYSINDIRLFYNGDVRFMEQFS</sequence>
<dbReference type="InterPro" id="IPR010978">
    <property type="entry name" value="tRNA-bd_arm"/>
</dbReference>
<evidence type="ECO:0000256" key="1">
    <source>
        <dbReference type="ARBA" id="ARBA00001946"/>
    </source>
</evidence>
<evidence type="ECO:0000256" key="15">
    <source>
        <dbReference type="ARBA" id="ARBA00030612"/>
    </source>
</evidence>
<keyword evidence="7" id="KW-0963">Cytoplasm</keyword>
<comment type="subcellular location">
    <subcellularLocation>
        <location evidence="2">Cytoplasm</location>
    </subcellularLocation>
</comment>
<dbReference type="InterPro" id="IPR004188">
    <property type="entry name" value="Phe-tRNA_ligase_II_N"/>
</dbReference>
<evidence type="ECO:0000259" key="17">
    <source>
        <dbReference type="PROSITE" id="PS50862"/>
    </source>
</evidence>
<organism evidence="18">
    <name type="scientific">marine metagenome</name>
    <dbReference type="NCBI Taxonomy" id="408172"/>
    <lineage>
        <taxon>unclassified sequences</taxon>
        <taxon>metagenomes</taxon>
        <taxon>ecological metagenomes</taxon>
    </lineage>
</organism>
<keyword evidence="11" id="KW-0067">ATP-binding</keyword>
<dbReference type="EC" id="6.1.1.20" evidence="5"/>
<dbReference type="InterPro" id="IPR045864">
    <property type="entry name" value="aa-tRNA-synth_II/BPL/LPL"/>
</dbReference>
<dbReference type="PANTHER" id="PTHR11538:SF41">
    <property type="entry name" value="PHENYLALANINE--TRNA LIGASE, MITOCHONDRIAL"/>
    <property type="match status" value="1"/>
</dbReference>
<evidence type="ECO:0000256" key="8">
    <source>
        <dbReference type="ARBA" id="ARBA00022598"/>
    </source>
</evidence>
<dbReference type="GO" id="GO:0000049">
    <property type="term" value="F:tRNA binding"/>
    <property type="evidence" value="ECO:0007669"/>
    <property type="project" value="InterPro"/>
</dbReference>
<dbReference type="SUPFAM" id="SSF55681">
    <property type="entry name" value="Class II aaRS and biotin synthetases"/>
    <property type="match status" value="1"/>
</dbReference>
<evidence type="ECO:0000256" key="10">
    <source>
        <dbReference type="ARBA" id="ARBA00022741"/>
    </source>
</evidence>
<evidence type="ECO:0000256" key="13">
    <source>
        <dbReference type="ARBA" id="ARBA00022917"/>
    </source>
</evidence>
<protein>
    <recommendedName>
        <fullName evidence="6">Phenylalanine--tRNA ligase alpha subunit</fullName>
        <ecNumber evidence="5">6.1.1.20</ecNumber>
    </recommendedName>
    <alternativeName>
        <fullName evidence="15">Phenylalanyl-tRNA synthetase alpha subunit</fullName>
    </alternativeName>
</protein>
<name>A0A381VA76_9ZZZZ</name>
<dbReference type="PROSITE" id="PS50862">
    <property type="entry name" value="AA_TRNA_LIGASE_II"/>
    <property type="match status" value="1"/>
</dbReference>